<name>A0AAP8NN91_9BACT</name>
<comment type="catalytic activity">
    <reaction evidence="1">
        <text>Hydrolysis of terminal, non-reducing alpha-D-galactose residues in alpha-D-galactosides, including galactose oligosaccharides, galactomannans and galactolipids.</text>
        <dbReference type="EC" id="3.2.1.22"/>
    </reaction>
</comment>
<accession>A0AAP8NN91</accession>
<evidence type="ECO:0008006" key="12">
    <source>
        <dbReference type="Google" id="ProtNLM"/>
    </source>
</evidence>
<proteinExistence type="predicted"/>
<evidence type="ECO:0000256" key="1">
    <source>
        <dbReference type="ARBA" id="ARBA00001255"/>
    </source>
</evidence>
<keyword evidence="7" id="KW-0732">Signal</keyword>
<dbReference type="Pfam" id="PF13229">
    <property type="entry name" value="Beta_helix"/>
    <property type="match status" value="1"/>
</dbReference>
<dbReference type="Gene3D" id="2.160.20.10">
    <property type="entry name" value="Single-stranded right-handed beta-helix, Pectin lyase-like"/>
    <property type="match status" value="3"/>
</dbReference>
<evidence type="ECO:0000313" key="10">
    <source>
        <dbReference type="EMBL" id="PNC57906.1"/>
    </source>
</evidence>
<feature type="domain" description="GLAA-B beta-barrel" evidence="9">
    <location>
        <begin position="413"/>
        <end position="480"/>
    </location>
</feature>
<keyword evidence="5" id="KW-0326">Glycosidase</keyword>
<evidence type="ECO:0000259" key="8">
    <source>
        <dbReference type="Pfam" id="PF13229"/>
    </source>
</evidence>
<feature type="domain" description="Right handed beta helix" evidence="8">
    <location>
        <begin position="489"/>
        <end position="607"/>
    </location>
</feature>
<dbReference type="InterPro" id="IPR011050">
    <property type="entry name" value="Pectin_lyase_fold/virulence"/>
</dbReference>
<dbReference type="GO" id="GO:0004557">
    <property type="term" value="F:alpha-galactosidase activity"/>
    <property type="evidence" value="ECO:0007669"/>
    <property type="project" value="UniProtKB-EC"/>
</dbReference>
<dbReference type="Pfam" id="PF23764">
    <property type="entry name" value="Beta-barrel_GLAA-B_II"/>
    <property type="match status" value="1"/>
</dbReference>
<dbReference type="EMBL" id="PJKN01000001">
    <property type="protein sequence ID" value="PNC57906.1"/>
    <property type="molecule type" value="Genomic_DNA"/>
</dbReference>
<evidence type="ECO:0000313" key="11">
    <source>
        <dbReference type="Proteomes" id="UP000235914"/>
    </source>
</evidence>
<comment type="catalytic activity">
    <reaction evidence="2">
        <text>Hydrolysis of terminal, non-reducing branched (1-&gt;3)-alpha-D-galactosidic residues, producing free D-galactose.</text>
        <dbReference type="EC" id="3.2.1.n1"/>
    </reaction>
</comment>
<evidence type="ECO:0000256" key="5">
    <source>
        <dbReference type="ARBA" id="ARBA00023295"/>
    </source>
</evidence>
<dbReference type="SUPFAM" id="SSF51126">
    <property type="entry name" value="Pectin lyase-like"/>
    <property type="match status" value="1"/>
</dbReference>
<gene>
    <name evidence="10" type="ORF">CXU09_02265</name>
</gene>
<keyword evidence="3" id="KW-0677">Repeat</keyword>
<feature type="chain" id="PRO_5042870241" description="Right handed beta helix domain-containing protein" evidence="7">
    <location>
        <begin position="49"/>
        <end position="623"/>
    </location>
</feature>
<protein>
    <recommendedName>
        <fullName evidence="12">Right handed beta helix domain-containing protein</fullName>
    </recommendedName>
</protein>
<organism evidence="10 11">
    <name type="scientific">Akkermansia muciniphila</name>
    <dbReference type="NCBI Taxonomy" id="239935"/>
    <lineage>
        <taxon>Bacteria</taxon>
        <taxon>Pseudomonadati</taxon>
        <taxon>Verrucomicrobiota</taxon>
        <taxon>Verrucomicrobiia</taxon>
        <taxon>Verrucomicrobiales</taxon>
        <taxon>Akkermansiaceae</taxon>
        <taxon>Akkermansia</taxon>
    </lineage>
</organism>
<keyword evidence="4" id="KW-0378">Hydrolase</keyword>
<evidence type="ECO:0000256" key="6">
    <source>
        <dbReference type="SAM" id="MobiDB-lite"/>
    </source>
</evidence>
<dbReference type="Proteomes" id="UP000235914">
    <property type="component" value="Unassembled WGS sequence"/>
</dbReference>
<evidence type="ECO:0000256" key="3">
    <source>
        <dbReference type="ARBA" id="ARBA00022737"/>
    </source>
</evidence>
<evidence type="ECO:0000256" key="4">
    <source>
        <dbReference type="ARBA" id="ARBA00022801"/>
    </source>
</evidence>
<reference evidence="10 11" key="1">
    <citation type="journal article" date="2017" name="BMC Genomics">
        <title>Genome sequencing of 39 Akkermansia muciniphila isolates reveals its population structure, genomic and functional diverisity, and global distribution in mammalian gut microbiotas.</title>
        <authorList>
            <person name="Guo X."/>
            <person name="Li S."/>
            <person name="Zhang J."/>
            <person name="Wu F."/>
            <person name="Li X."/>
            <person name="Wu D."/>
            <person name="Zhang M."/>
            <person name="Ou Z."/>
            <person name="Jie Z."/>
            <person name="Yan Q."/>
            <person name="Li P."/>
            <person name="Yi J."/>
            <person name="Peng Y."/>
        </authorList>
    </citation>
    <scope>NUCLEOTIDE SEQUENCE [LARGE SCALE GENOMIC DNA]</scope>
    <source>
        <strain evidence="10 11">GP43</strain>
    </source>
</reference>
<evidence type="ECO:0000256" key="2">
    <source>
        <dbReference type="ARBA" id="ARBA00001271"/>
    </source>
</evidence>
<evidence type="ECO:0000256" key="7">
    <source>
        <dbReference type="SAM" id="SignalP"/>
    </source>
</evidence>
<dbReference type="InterPro" id="IPR056441">
    <property type="entry name" value="Beta-barrel_GLAA-B_II"/>
</dbReference>
<feature type="region of interest" description="Disordered" evidence="6">
    <location>
        <begin position="51"/>
        <end position="83"/>
    </location>
</feature>
<dbReference type="InterPro" id="IPR039448">
    <property type="entry name" value="Beta_helix"/>
</dbReference>
<sequence>MEKLRLFLPALQELFLSRKPCSCRSYSMQNPMASLLFILAMLAGPCPAADYPERTERTQSAGNHVWHIDPDKGNDGNPGTTPSTAWKSMAPANRLIMARGDMLVIHPGEHAVSLALMGEGSKQAPVIIRFMPGRHIFKHGALMTGKPQISNTNDAPNEPKAMAVRLMEAKNIRLEGKPGATDILLEGKAIFVCMEHAENVSLNGLGFDYLHPTMGEFLVTEVEGDTMKATIPDGILYTVKDGNLTWHGPGWEFRMGGYSKVFDSASGTFQGRFDPGKTVIRELSPGKISITFKEGSPTMKPGQSYQNRNTRRDCCGFFQYRSKNILWNNCHIYYMHGMGVVSQFCENIMFSHLNIAPRPRSLRTSSSWADNLHFSGCRGKIIVKDCVLGASHDDAINVHGTHLRIVGRPAPNKITVRFMHPQTFGFDAFAPGDRIDYVSSNTLVPYASNTVSGVNQLNEKEIELTLQHPNPENIQPDDVVENVTWTPSVHISNTVCRHIPTRGFLLTTRKPVLVERCRFEKTGMPAILVEDDASGWYESGVVRNMTISRNTFIQCGEAVIQIVPHAPRPEGEVHRNITITGNTFDLKNGTAIRTRHTGSVKAEKNTFTKDGKKISEEKAVDIR</sequence>
<comment type="caution">
    <text evidence="10">The sequence shown here is derived from an EMBL/GenBank/DDBJ whole genome shotgun (WGS) entry which is preliminary data.</text>
</comment>
<dbReference type="InterPro" id="IPR012334">
    <property type="entry name" value="Pectin_lyas_fold"/>
</dbReference>
<evidence type="ECO:0000259" key="9">
    <source>
        <dbReference type="Pfam" id="PF23764"/>
    </source>
</evidence>
<feature type="signal peptide" evidence="7">
    <location>
        <begin position="1"/>
        <end position="48"/>
    </location>
</feature>
<dbReference type="AlphaFoldDB" id="A0AAP8NN91"/>